<evidence type="ECO:0000313" key="23">
    <source>
        <dbReference type="Proteomes" id="UP001170954"/>
    </source>
</evidence>
<keyword evidence="23" id="KW-1185">Reference proteome</keyword>
<dbReference type="SUPFAM" id="SSF56601">
    <property type="entry name" value="beta-lactamase/transpeptidase-like"/>
    <property type="match status" value="1"/>
</dbReference>
<evidence type="ECO:0000259" key="21">
    <source>
        <dbReference type="Pfam" id="PF00912"/>
    </source>
</evidence>
<dbReference type="InterPro" id="IPR001460">
    <property type="entry name" value="PCN-bd_Tpept"/>
</dbReference>
<comment type="catalytic activity">
    <reaction evidence="16">
        <text>Preferential cleavage: (Ac)2-L-Lys-D-Ala-|-D-Ala. Also transpeptidation of peptidyl-alanyl moieties that are N-acyl substituents of D-alanine.</text>
        <dbReference type="EC" id="3.4.16.4"/>
    </reaction>
</comment>
<evidence type="ECO:0000256" key="1">
    <source>
        <dbReference type="ARBA" id="ARBA00004236"/>
    </source>
</evidence>
<evidence type="ECO:0000256" key="17">
    <source>
        <dbReference type="ARBA" id="ARBA00049902"/>
    </source>
</evidence>
<dbReference type="PANTHER" id="PTHR32282">
    <property type="entry name" value="BINDING PROTEIN TRANSPEPTIDASE, PUTATIVE-RELATED"/>
    <property type="match status" value="1"/>
</dbReference>
<dbReference type="InterPro" id="IPR012338">
    <property type="entry name" value="Beta-lactam/transpept-like"/>
</dbReference>
<reference evidence="22" key="2">
    <citation type="journal article" date="2022" name="Sci. Total Environ.">
        <title>Prevalence, transmission, and molecular epidemiology of tet(X)-positive bacteria among humans, animals, and environmental niches in China: An epidemiological, and genomic-based study.</title>
        <authorList>
            <person name="Dong N."/>
            <person name="Zeng Y."/>
            <person name="Cai C."/>
            <person name="Sun C."/>
            <person name="Lu J."/>
            <person name="Liu C."/>
            <person name="Zhou H."/>
            <person name="Sun Q."/>
            <person name="Shu L."/>
            <person name="Wang H."/>
            <person name="Wang Y."/>
            <person name="Wang S."/>
            <person name="Wu C."/>
            <person name="Chan E.W."/>
            <person name="Chen G."/>
            <person name="Shen Z."/>
            <person name="Chen S."/>
            <person name="Zhang R."/>
        </authorList>
    </citation>
    <scope>NUCLEOTIDE SEQUENCE</scope>
    <source>
        <strain evidence="22">R1692</strain>
    </source>
</reference>
<keyword evidence="13 19" id="KW-0472">Membrane</keyword>
<comment type="similarity">
    <text evidence="4">In the N-terminal section; belongs to the glycosyltransferase 51 family.</text>
</comment>
<organism evidence="22 23">
    <name type="scientific">Sphingobacterium hotanense</name>
    <dbReference type="NCBI Taxonomy" id="649196"/>
    <lineage>
        <taxon>Bacteria</taxon>
        <taxon>Pseudomonadati</taxon>
        <taxon>Bacteroidota</taxon>
        <taxon>Sphingobacteriia</taxon>
        <taxon>Sphingobacteriales</taxon>
        <taxon>Sphingobacteriaceae</taxon>
        <taxon>Sphingobacterium</taxon>
    </lineage>
</organism>
<comment type="catalytic activity">
    <reaction evidence="17">
        <text>[GlcNAc-(1-&gt;4)-Mur2Ac(oyl-L-Ala-gamma-D-Glu-L-Lys-D-Ala-D-Ala)](n)-di-trans,octa-cis-undecaprenyl diphosphate + beta-D-GlcNAc-(1-&gt;4)-Mur2Ac(oyl-L-Ala-gamma-D-Glu-L-Lys-D-Ala-D-Ala)-di-trans,octa-cis-undecaprenyl diphosphate = [GlcNAc-(1-&gt;4)-Mur2Ac(oyl-L-Ala-gamma-D-Glu-L-Lys-D-Ala-D-Ala)](n+1)-di-trans,octa-cis-undecaprenyl diphosphate + di-trans,octa-cis-undecaprenyl diphosphate + H(+)</text>
        <dbReference type="Rhea" id="RHEA:23708"/>
        <dbReference type="Rhea" id="RHEA-COMP:9602"/>
        <dbReference type="Rhea" id="RHEA-COMP:9603"/>
        <dbReference type="ChEBI" id="CHEBI:15378"/>
        <dbReference type="ChEBI" id="CHEBI:58405"/>
        <dbReference type="ChEBI" id="CHEBI:60033"/>
        <dbReference type="ChEBI" id="CHEBI:78435"/>
        <dbReference type="EC" id="2.4.99.28"/>
    </reaction>
</comment>
<evidence type="ECO:0000256" key="9">
    <source>
        <dbReference type="ARBA" id="ARBA00022679"/>
    </source>
</evidence>
<gene>
    <name evidence="22" type="ORF">HX018_18515</name>
</gene>
<dbReference type="Pfam" id="PF00905">
    <property type="entry name" value="Transpeptidase"/>
    <property type="match status" value="1"/>
</dbReference>
<evidence type="ECO:0000256" key="15">
    <source>
        <dbReference type="ARBA" id="ARBA00023316"/>
    </source>
</evidence>
<evidence type="ECO:0000256" key="8">
    <source>
        <dbReference type="ARBA" id="ARBA00022676"/>
    </source>
</evidence>
<dbReference type="InterPro" id="IPR023346">
    <property type="entry name" value="Lysozyme-like_dom_sf"/>
</dbReference>
<name>A0ABT7NSL5_9SPHI</name>
<dbReference type="InterPro" id="IPR036950">
    <property type="entry name" value="PBP_transglycosylase"/>
</dbReference>
<feature type="transmembrane region" description="Helical" evidence="19">
    <location>
        <begin position="12"/>
        <end position="35"/>
    </location>
</feature>
<keyword evidence="9" id="KW-0808">Transferase</keyword>
<dbReference type="PANTHER" id="PTHR32282:SF11">
    <property type="entry name" value="PENICILLIN-BINDING PROTEIN 1B"/>
    <property type="match status" value="1"/>
</dbReference>
<dbReference type="Gene3D" id="3.40.710.10">
    <property type="entry name" value="DD-peptidase/beta-lactamase superfamily"/>
    <property type="match status" value="2"/>
</dbReference>
<evidence type="ECO:0000256" key="19">
    <source>
        <dbReference type="SAM" id="Phobius"/>
    </source>
</evidence>
<comment type="pathway">
    <text evidence="2">Cell wall biogenesis; peptidoglycan biosynthesis.</text>
</comment>
<evidence type="ECO:0000256" key="18">
    <source>
        <dbReference type="SAM" id="MobiDB-lite"/>
    </source>
</evidence>
<evidence type="ECO:0000259" key="20">
    <source>
        <dbReference type="Pfam" id="PF00905"/>
    </source>
</evidence>
<comment type="subcellular location">
    <subcellularLocation>
        <location evidence="1">Cell membrane</location>
    </subcellularLocation>
</comment>
<dbReference type="InterPro" id="IPR001264">
    <property type="entry name" value="Glyco_trans_51"/>
</dbReference>
<keyword evidence="7" id="KW-0645">Protease</keyword>
<dbReference type="Pfam" id="PF00912">
    <property type="entry name" value="Transgly"/>
    <property type="match status" value="1"/>
</dbReference>
<evidence type="ECO:0000256" key="13">
    <source>
        <dbReference type="ARBA" id="ARBA00023136"/>
    </source>
</evidence>
<proteinExistence type="inferred from homology"/>
<evidence type="ECO:0000256" key="7">
    <source>
        <dbReference type="ARBA" id="ARBA00022670"/>
    </source>
</evidence>
<feature type="domain" description="Glycosyl transferase family 51" evidence="21">
    <location>
        <begin position="63"/>
        <end position="246"/>
    </location>
</feature>
<dbReference type="InterPro" id="IPR050396">
    <property type="entry name" value="Glycosyltr_51/Transpeptidase"/>
</dbReference>
<keyword evidence="19" id="KW-0812">Transmembrane</keyword>
<evidence type="ECO:0000256" key="16">
    <source>
        <dbReference type="ARBA" id="ARBA00034000"/>
    </source>
</evidence>
<feature type="domain" description="Penicillin-binding protein transpeptidase" evidence="20">
    <location>
        <begin position="421"/>
        <end position="664"/>
    </location>
</feature>
<keyword evidence="5" id="KW-1003">Cell membrane</keyword>
<keyword evidence="6" id="KW-0121">Carboxypeptidase</keyword>
<keyword evidence="10" id="KW-0378">Hydrolase</keyword>
<accession>A0ABT7NSL5</accession>
<keyword evidence="19" id="KW-1133">Transmembrane helix</keyword>
<keyword evidence="12" id="KW-0573">Peptidoglycan synthesis</keyword>
<dbReference type="Gene3D" id="1.10.3810.10">
    <property type="entry name" value="Biosynthetic peptidoglycan transglycosylase-like"/>
    <property type="match status" value="1"/>
</dbReference>
<evidence type="ECO:0000256" key="11">
    <source>
        <dbReference type="ARBA" id="ARBA00022960"/>
    </source>
</evidence>
<evidence type="ECO:0000256" key="12">
    <source>
        <dbReference type="ARBA" id="ARBA00022984"/>
    </source>
</evidence>
<evidence type="ECO:0000256" key="4">
    <source>
        <dbReference type="ARBA" id="ARBA00007739"/>
    </source>
</evidence>
<protein>
    <submittedName>
        <fullName evidence="22">Penicillin-binding protein</fullName>
    </submittedName>
</protein>
<keyword evidence="15" id="KW-0961">Cell wall biogenesis/degradation</keyword>
<evidence type="ECO:0000256" key="2">
    <source>
        <dbReference type="ARBA" id="ARBA00004752"/>
    </source>
</evidence>
<evidence type="ECO:0000256" key="5">
    <source>
        <dbReference type="ARBA" id="ARBA00022475"/>
    </source>
</evidence>
<reference evidence="22" key="1">
    <citation type="submission" date="2020-06" db="EMBL/GenBank/DDBJ databases">
        <authorList>
            <person name="Dong N."/>
        </authorList>
    </citation>
    <scope>NUCLEOTIDE SEQUENCE</scope>
    <source>
        <strain evidence="22">R1692</strain>
    </source>
</reference>
<dbReference type="EMBL" id="JACAGK010000080">
    <property type="protein sequence ID" value="MDM1050235.1"/>
    <property type="molecule type" value="Genomic_DNA"/>
</dbReference>
<keyword evidence="14" id="KW-0511">Multifunctional enzyme</keyword>
<keyword evidence="8" id="KW-0328">Glycosyltransferase</keyword>
<keyword evidence="11" id="KW-0133">Cell shape</keyword>
<feature type="region of interest" description="Disordered" evidence="18">
    <location>
        <begin position="729"/>
        <end position="774"/>
    </location>
</feature>
<evidence type="ECO:0000313" key="22">
    <source>
        <dbReference type="EMBL" id="MDM1050235.1"/>
    </source>
</evidence>
<evidence type="ECO:0000256" key="10">
    <source>
        <dbReference type="ARBA" id="ARBA00022801"/>
    </source>
</evidence>
<sequence length="774" mass="87481">MFRRVKNKFLRIALIIIYFFILFTCAVQINFLGLFGASPTKKEILLPSLNVSSELYTADSVLIGRYYKQDRDPVPFDSISPNIINALIATEDVRFYKHNGVDVIGLFAGVLSTVGGSDRGASTITQQLAKNLYRTRYKDSQGLLGKIPGVGIIVTKYKEWMTAFKLENKYSKQEIITMYLNTVSFSNNAYGIKSASVRYFDKLPSEISVNEAAVLIGMLKGTTLYNPIRNPKNALSRRNVVLGQMQKEGYLKPEEVKTLSQDSLGLNLNNQEVRNSNDSYLRTAVEKWLEKWAEENEVDIYTSGLKIYTTIDSRMQKIAEDAVALKMKELQRRLDNVWSGQEPWRDKEGNVIPNFLEDQARKLPAYAYLKEKYNDEAKVFEELNRKKEMEVFTWDGMEKVEYSSMDSLKHYISMLNTGMMSMNPYSGEIKVWVGGINHDYYKFDHVNQAKRQPGSTFKPFAYVTALEAGKTPCDKYSDKPVKIEFVNNKGEHEIWEPKNADWNFSYSELSLRHALARSLNSVTAQITEEVGWDNVVKMAHTCGIDSKLESVPSVGLGSNEVSVFEMVRAYSTFMNAGKKTEPILVKRIEDKDGKVLAEFKSEQKQVISPENAWLMGYMLRGTIEESGGTSQALWEWDLFDNENEIGGKTGTSSDYVDGWYMGVTKDLVTGVWVGCDEQSIHFKSSATGEGSKTALPIFAVYMEELYKRPELGVTTGKFPEPTVEIKKTYNCPGPRVRSTRDTPDSGAVEGETEVPALTLPEILQEIQGEEEGQE</sequence>
<dbReference type="Proteomes" id="UP001170954">
    <property type="component" value="Unassembled WGS sequence"/>
</dbReference>
<evidence type="ECO:0000256" key="3">
    <source>
        <dbReference type="ARBA" id="ARBA00007090"/>
    </source>
</evidence>
<evidence type="ECO:0000256" key="14">
    <source>
        <dbReference type="ARBA" id="ARBA00023268"/>
    </source>
</evidence>
<comment type="similarity">
    <text evidence="3">In the C-terminal section; belongs to the transpeptidase family.</text>
</comment>
<comment type="caution">
    <text evidence="22">The sequence shown here is derived from an EMBL/GenBank/DDBJ whole genome shotgun (WGS) entry which is preliminary data.</text>
</comment>
<evidence type="ECO:0000256" key="6">
    <source>
        <dbReference type="ARBA" id="ARBA00022645"/>
    </source>
</evidence>
<dbReference type="SUPFAM" id="SSF53955">
    <property type="entry name" value="Lysozyme-like"/>
    <property type="match status" value="1"/>
</dbReference>